<dbReference type="InterPro" id="IPR017871">
    <property type="entry name" value="ABC_transporter-like_CS"/>
</dbReference>
<evidence type="ECO:0000259" key="10">
    <source>
        <dbReference type="PROSITE" id="PS50929"/>
    </source>
</evidence>
<feature type="domain" description="ABC transmembrane type-1" evidence="10">
    <location>
        <begin position="24"/>
        <end position="310"/>
    </location>
</feature>
<evidence type="ECO:0000256" key="6">
    <source>
        <dbReference type="ARBA" id="ARBA00022989"/>
    </source>
</evidence>
<dbReference type="Pfam" id="PF00005">
    <property type="entry name" value="ABC_tran"/>
    <property type="match status" value="1"/>
</dbReference>
<dbReference type="EMBL" id="MFTO01000015">
    <property type="protein sequence ID" value="OGI63653.1"/>
    <property type="molecule type" value="Genomic_DNA"/>
</dbReference>
<dbReference type="GO" id="GO:0034040">
    <property type="term" value="F:ATPase-coupled lipid transmembrane transporter activity"/>
    <property type="evidence" value="ECO:0007669"/>
    <property type="project" value="TreeGrafter"/>
</dbReference>
<keyword evidence="6 8" id="KW-1133">Transmembrane helix</keyword>
<dbReference type="InterPro" id="IPR039421">
    <property type="entry name" value="Type_1_exporter"/>
</dbReference>
<dbReference type="Proteomes" id="UP000178985">
    <property type="component" value="Unassembled WGS sequence"/>
</dbReference>
<dbReference type="GO" id="GO:0140359">
    <property type="term" value="F:ABC-type transporter activity"/>
    <property type="evidence" value="ECO:0007669"/>
    <property type="project" value="InterPro"/>
</dbReference>
<dbReference type="Gene3D" id="1.20.1560.10">
    <property type="entry name" value="ABC transporter type 1, transmembrane domain"/>
    <property type="match status" value="1"/>
</dbReference>
<dbReference type="AlphaFoldDB" id="A0A1F6V1V7"/>
<keyword evidence="7 8" id="KW-0472">Membrane</keyword>
<dbReference type="InterPro" id="IPR003439">
    <property type="entry name" value="ABC_transporter-like_ATP-bd"/>
</dbReference>
<comment type="subcellular location">
    <subcellularLocation>
        <location evidence="1">Cell membrane</location>
        <topology evidence="1">Multi-pass membrane protein</topology>
    </subcellularLocation>
</comment>
<dbReference type="GO" id="GO:0005886">
    <property type="term" value="C:plasma membrane"/>
    <property type="evidence" value="ECO:0007669"/>
    <property type="project" value="UniProtKB-SubCell"/>
</dbReference>
<dbReference type="InterPro" id="IPR011527">
    <property type="entry name" value="ABC1_TM_dom"/>
</dbReference>
<evidence type="ECO:0000313" key="11">
    <source>
        <dbReference type="EMBL" id="OGI63653.1"/>
    </source>
</evidence>
<dbReference type="SUPFAM" id="SSF52540">
    <property type="entry name" value="P-loop containing nucleoside triphosphate hydrolases"/>
    <property type="match status" value="1"/>
</dbReference>
<keyword evidence="2" id="KW-0813">Transport</keyword>
<sequence length="585" mass="66582">MPSFRRIFKYYWFSIKKYQWIFYLMLFAYGTGAVLSNVINPIILKDIIDTISGSVPGVEASNRLFRLIFLFGSVIFLYQIVYRIGDYSITAFQSRAIRDIHNDTFKRLSLHSYNFYINNFAGSLVTKAKRFASAFERIADTISFNFYFSLVKFTGILIVLFSKIPPVAFAFLGWIVVYIFISFLFLRKKIKYDLAQAEADSKVTASFADVITNILNLKIFSSSKKEHSLFKNVTNYQYKKISTNWNFDNLQNAVKGLLIGFLNVFVLYLMINLWLDQKTTAGMVVLVQTYMFGIFDELWNLGKAMTRFATEVSNAKEMADIFDKVPDILDPISPEKLKITKGEINFENVSFEYVEDLAVFKDFSLNIKAGEKVGLVGHSGSGKSTITKMLLRFADVKEGRITIDGQDIRNITQDNLRSKISYVPQDPILFHRSIRENIGYSKDNATDEEIIEATKKAHAHEFISNLPKGYDTLVGERGVKLSGGERQRVAIARAMLKDAPILVLDEATSSLDSLSEHYIQDAFSELMKGKTTIVIAHRLSTIQKMDRIVVLDNGKIAEEGTHQELLAKDGIYAELWRHQTGGFLD</sequence>
<keyword evidence="4" id="KW-0547">Nucleotide-binding</keyword>
<keyword evidence="3 8" id="KW-0812">Transmembrane</keyword>
<name>A0A1F6V1V7_9BACT</name>
<organism evidence="11 12">
    <name type="scientific">Candidatus Nomurabacteria bacterium RIFCSPHIGHO2_01_FULL_40_20</name>
    <dbReference type="NCBI Taxonomy" id="1801738"/>
    <lineage>
        <taxon>Bacteria</taxon>
        <taxon>Candidatus Nomuraibacteriota</taxon>
    </lineage>
</organism>
<dbReference type="SMART" id="SM00382">
    <property type="entry name" value="AAA"/>
    <property type="match status" value="1"/>
</dbReference>
<reference evidence="11 12" key="1">
    <citation type="journal article" date="2016" name="Nat. Commun.">
        <title>Thousands of microbial genomes shed light on interconnected biogeochemical processes in an aquifer system.</title>
        <authorList>
            <person name="Anantharaman K."/>
            <person name="Brown C.T."/>
            <person name="Hug L.A."/>
            <person name="Sharon I."/>
            <person name="Castelle C.J."/>
            <person name="Probst A.J."/>
            <person name="Thomas B.C."/>
            <person name="Singh A."/>
            <person name="Wilkins M.J."/>
            <person name="Karaoz U."/>
            <person name="Brodie E.L."/>
            <person name="Williams K.H."/>
            <person name="Hubbard S.S."/>
            <person name="Banfield J.F."/>
        </authorList>
    </citation>
    <scope>NUCLEOTIDE SEQUENCE [LARGE SCALE GENOMIC DNA]</scope>
</reference>
<evidence type="ECO:0008006" key="13">
    <source>
        <dbReference type="Google" id="ProtNLM"/>
    </source>
</evidence>
<evidence type="ECO:0000256" key="8">
    <source>
        <dbReference type="SAM" id="Phobius"/>
    </source>
</evidence>
<protein>
    <recommendedName>
        <fullName evidence="13">ABC transporter ATP-binding protein</fullName>
    </recommendedName>
</protein>
<gene>
    <name evidence="11" type="ORF">A2733_00635</name>
</gene>
<feature type="domain" description="ABC transporter" evidence="9">
    <location>
        <begin position="344"/>
        <end position="578"/>
    </location>
</feature>
<dbReference type="Gene3D" id="3.40.50.300">
    <property type="entry name" value="P-loop containing nucleotide triphosphate hydrolases"/>
    <property type="match status" value="1"/>
</dbReference>
<dbReference type="FunFam" id="3.40.50.300:FF:000287">
    <property type="entry name" value="Multidrug ABC transporter ATP-binding protein"/>
    <property type="match status" value="1"/>
</dbReference>
<dbReference type="Pfam" id="PF00664">
    <property type="entry name" value="ABC_membrane"/>
    <property type="match status" value="1"/>
</dbReference>
<feature type="transmembrane region" description="Helical" evidence="8">
    <location>
        <begin position="20"/>
        <end position="44"/>
    </location>
</feature>
<feature type="transmembrane region" description="Helical" evidence="8">
    <location>
        <begin position="64"/>
        <end position="85"/>
    </location>
</feature>
<feature type="transmembrane region" description="Helical" evidence="8">
    <location>
        <begin position="256"/>
        <end position="275"/>
    </location>
</feature>
<evidence type="ECO:0000313" key="12">
    <source>
        <dbReference type="Proteomes" id="UP000178985"/>
    </source>
</evidence>
<dbReference type="PANTHER" id="PTHR24221">
    <property type="entry name" value="ATP-BINDING CASSETTE SUB-FAMILY B"/>
    <property type="match status" value="1"/>
</dbReference>
<keyword evidence="5" id="KW-0067">ATP-binding</keyword>
<dbReference type="GO" id="GO:0005524">
    <property type="term" value="F:ATP binding"/>
    <property type="evidence" value="ECO:0007669"/>
    <property type="project" value="UniProtKB-KW"/>
</dbReference>
<evidence type="ECO:0000259" key="9">
    <source>
        <dbReference type="PROSITE" id="PS50893"/>
    </source>
</evidence>
<evidence type="ECO:0000256" key="2">
    <source>
        <dbReference type="ARBA" id="ARBA00022448"/>
    </source>
</evidence>
<dbReference type="GO" id="GO:0016887">
    <property type="term" value="F:ATP hydrolysis activity"/>
    <property type="evidence" value="ECO:0007669"/>
    <property type="project" value="InterPro"/>
</dbReference>
<proteinExistence type="predicted"/>
<dbReference type="SUPFAM" id="SSF90123">
    <property type="entry name" value="ABC transporter transmembrane region"/>
    <property type="match status" value="1"/>
</dbReference>
<evidence type="ECO:0000256" key="5">
    <source>
        <dbReference type="ARBA" id="ARBA00022840"/>
    </source>
</evidence>
<dbReference type="PROSITE" id="PS00211">
    <property type="entry name" value="ABC_TRANSPORTER_1"/>
    <property type="match status" value="1"/>
</dbReference>
<feature type="transmembrane region" description="Helical" evidence="8">
    <location>
        <begin position="167"/>
        <end position="186"/>
    </location>
</feature>
<dbReference type="PROSITE" id="PS50929">
    <property type="entry name" value="ABC_TM1F"/>
    <property type="match status" value="1"/>
</dbReference>
<dbReference type="InterPro" id="IPR036640">
    <property type="entry name" value="ABC1_TM_sf"/>
</dbReference>
<dbReference type="PROSITE" id="PS50893">
    <property type="entry name" value="ABC_TRANSPORTER_2"/>
    <property type="match status" value="1"/>
</dbReference>
<evidence type="ECO:0000256" key="7">
    <source>
        <dbReference type="ARBA" id="ARBA00023136"/>
    </source>
</evidence>
<feature type="transmembrane region" description="Helical" evidence="8">
    <location>
        <begin position="144"/>
        <end position="161"/>
    </location>
</feature>
<dbReference type="PANTHER" id="PTHR24221:SF654">
    <property type="entry name" value="ATP-BINDING CASSETTE SUB-FAMILY B MEMBER 6"/>
    <property type="match status" value="1"/>
</dbReference>
<evidence type="ECO:0000256" key="1">
    <source>
        <dbReference type="ARBA" id="ARBA00004651"/>
    </source>
</evidence>
<evidence type="ECO:0000256" key="3">
    <source>
        <dbReference type="ARBA" id="ARBA00022692"/>
    </source>
</evidence>
<dbReference type="InterPro" id="IPR027417">
    <property type="entry name" value="P-loop_NTPase"/>
</dbReference>
<evidence type="ECO:0000256" key="4">
    <source>
        <dbReference type="ARBA" id="ARBA00022741"/>
    </source>
</evidence>
<dbReference type="InterPro" id="IPR003593">
    <property type="entry name" value="AAA+_ATPase"/>
</dbReference>
<accession>A0A1F6V1V7</accession>
<comment type="caution">
    <text evidence="11">The sequence shown here is derived from an EMBL/GenBank/DDBJ whole genome shotgun (WGS) entry which is preliminary data.</text>
</comment>